<keyword evidence="3 6" id="KW-0347">Helicase</keyword>
<dbReference type="OrthoDB" id="42585at2759"/>
<evidence type="ECO:0000313" key="11">
    <source>
        <dbReference type="Proteomes" id="UP000693970"/>
    </source>
</evidence>
<feature type="compositionally biased region" description="Polar residues" evidence="7">
    <location>
        <begin position="1"/>
        <end position="10"/>
    </location>
</feature>
<dbReference type="InterPro" id="IPR044742">
    <property type="entry name" value="DEAD/DEAH_RhlB"/>
</dbReference>
<sequence>MFPLTVNSETTTERDGAATTISSSPHNILSKTEGSILQQKSELRSLWKSYLERTQVKQRNTTQTRQQQQQQQQQWAPTGIQEQMWSTLLRTSRNVIGIAPTASGKTLSYAIPSLLLPCDSNKSTVIFVLVPTKELVQQVTAVYRRLIKIKQHSEKKAETTTGKATKTIVHVHIHRMVVPIHGGVNRQSQLQAIQTAQSANKGLVLVATPGRLLDLIEQHDKEDSPTRCSIFHNDCRKWIILDEADQLTKEGDLGPQVHDIVTRLTSKQGLDTSVPTRMVMVSATMSEKAHIKFKEWMDLVGSDYVLIRVDDDTKSTPPTESLVHGKDVEDSKQTIPEPDMTSTTTAHNKCLLSRIPSHLEQIVHVCSEHKKPRKLVHTLQTIQNRCQEDDCTKTKKGIVFYSKIEKLEYSCKLLRKEGIQCLPLHGQLPTALRQKHLHQFVSVGHRSNGEKRLALLLATDVAARGVDVPDVDFVIQYDFAGNLEQYVHRCGRAGRSSTTRALEQRSEQPTRPSKPKKQFVVYSFFTRNMQRMATDLVKLLEASQAWVDPNLRALIGTTDTDTKTDGSKSKRSSKRKSDQASNKQQQCKIKRNKKSSDASTKRAMGDADTSSDDNDEFANLSANRIVLKRASHVSDVSEDDDEGDDKSE</sequence>
<feature type="compositionally biased region" description="Acidic residues" evidence="7">
    <location>
        <begin position="636"/>
        <end position="648"/>
    </location>
</feature>
<evidence type="ECO:0000256" key="1">
    <source>
        <dbReference type="ARBA" id="ARBA00022741"/>
    </source>
</evidence>
<organism evidence="10 11">
    <name type="scientific">Nitzschia inconspicua</name>
    <dbReference type="NCBI Taxonomy" id="303405"/>
    <lineage>
        <taxon>Eukaryota</taxon>
        <taxon>Sar</taxon>
        <taxon>Stramenopiles</taxon>
        <taxon>Ochrophyta</taxon>
        <taxon>Bacillariophyta</taxon>
        <taxon>Bacillariophyceae</taxon>
        <taxon>Bacillariophycidae</taxon>
        <taxon>Bacillariales</taxon>
        <taxon>Bacillariaceae</taxon>
        <taxon>Nitzschia</taxon>
    </lineage>
</organism>
<keyword evidence="1 6" id="KW-0547">Nucleotide-binding</keyword>
<dbReference type="CDD" id="cd18787">
    <property type="entry name" value="SF2_C_DEAD"/>
    <property type="match status" value="1"/>
</dbReference>
<evidence type="ECO:0000259" key="9">
    <source>
        <dbReference type="PROSITE" id="PS51194"/>
    </source>
</evidence>
<dbReference type="EMBL" id="JAGRRH010000014">
    <property type="protein sequence ID" value="KAG7358025.1"/>
    <property type="molecule type" value="Genomic_DNA"/>
</dbReference>
<accession>A0A9K3L908</accession>
<dbReference type="InterPro" id="IPR011545">
    <property type="entry name" value="DEAD/DEAH_box_helicase_dom"/>
</dbReference>
<keyword evidence="5 6" id="KW-0694">RNA-binding</keyword>
<feature type="compositionally biased region" description="Basic and acidic residues" evidence="7">
    <location>
        <begin position="323"/>
        <end position="332"/>
    </location>
</feature>
<name>A0A9K3L908_9STRA</name>
<evidence type="ECO:0000256" key="6">
    <source>
        <dbReference type="RuleBase" id="RU365068"/>
    </source>
</evidence>
<dbReference type="CDD" id="cd00268">
    <property type="entry name" value="DEADc"/>
    <property type="match status" value="1"/>
</dbReference>
<keyword evidence="11" id="KW-1185">Reference proteome</keyword>
<comment type="catalytic activity">
    <reaction evidence="6">
        <text>ATP + H2O = ADP + phosphate + H(+)</text>
        <dbReference type="Rhea" id="RHEA:13065"/>
        <dbReference type="ChEBI" id="CHEBI:15377"/>
        <dbReference type="ChEBI" id="CHEBI:15378"/>
        <dbReference type="ChEBI" id="CHEBI:30616"/>
        <dbReference type="ChEBI" id="CHEBI:43474"/>
        <dbReference type="ChEBI" id="CHEBI:456216"/>
        <dbReference type="EC" id="3.6.4.13"/>
    </reaction>
</comment>
<feature type="region of interest" description="Disordered" evidence="7">
    <location>
        <begin position="628"/>
        <end position="648"/>
    </location>
</feature>
<protein>
    <recommendedName>
        <fullName evidence="6">ATP-dependent RNA helicase</fullName>
        <ecNumber evidence="6">3.6.4.13</ecNumber>
    </recommendedName>
</protein>
<reference evidence="10" key="2">
    <citation type="submission" date="2021-04" db="EMBL/GenBank/DDBJ databases">
        <authorList>
            <person name="Podell S."/>
        </authorList>
    </citation>
    <scope>NUCLEOTIDE SEQUENCE</scope>
    <source>
        <strain evidence="10">Hildebrandi</strain>
    </source>
</reference>
<evidence type="ECO:0000256" key="5">
    <source>
        <dbReference type="ARBA" id="ARBA00022884"/>
    </source>
</evidence>
<dbReference type="PROSITE" id="PS51194">
    <property type="entry name" value="HELICASE_CTER"/>
    <property type="match status" value="1"/>
</dbReference>
<feature type="region of interest" description="Disordered" evidence="7">
    <location>
        <begin position="314"/>
        <end position="344"/>
    </location>
</feature>
<feature type="compositionally biased region" description="Basic and acidic residues" evidence="7">
    <location>
        <begin position="594"/>
        <end position="605"/>
    </location>
</feature>
<dbReference type="Pfam" id="PF00270">
    <property type="entry name" value="DEAD"/>
    <property type="match status" value="1"/>
</dbReference>
<dbReference type="EC" id="3.6.4.13" evidence="6"/>
<dbReference type="GO" id="GO:0003723">
    <property type="term" value="F:RNA binding"/>
    <property type="evidence" value="ECO:0007669"/>
    <property type="project" value="UniProtKB-UniRule"/>
</dbReference>
<dbReference type="PROSITE" id="PS51192">
    <property type="entry name" value="HELICASE_ATP_BIND_1"/>
    <property type="match status" value="1"/>
</dbReference>
<comment type="similarity">
    <text evidence="6">Belongs to the DEAD box helicase family.</text>
</comment>
<dbReference type="InterPro" id="IPR014001">
    <property type="entry name" value="Helicase_ATP-bd"/>
</dbReference>
<dbReference type="SMART" id="SM00487">
    <property type="entry name" value="DEXDc"/>
    <property type="match status" value="1"/>
</dbReference>
<feature type="compositionally biased region" description="Low complexity" evidence="7">
    <location>
        <begin position="59"/>
        <end position="74"/>
    </location>
</feature>
<evidence type="ECO:0000256" key="7">
    <source>
        <dbReference type="SAM" id="MobiDB-lite"/>
    </source>
</evidence>
<dbReference type="GO" id="GO:0005524">
    <property type="term" value="F:ATP binding"/>
    <property type="evidence" value="ECO:0007669"/>
    <property type="project" value="UniProtKB-UniRule"/>
</dbReference>
<dbReference type="PANTHER" id="PTHR24031">
    <property type="entry name" value="RNA HELICASE"/>
    <property type="match status" value="1"/>
</dbReference>
<comment type="function">
    <text evidence="6">RNA helicase.</text>
</comment>
<feature type="region of interest" description="Disordered" evidence="7">
    <location>
        <begin position="494"/>
        <end position="516"/>
    </location>
</feature>
<gene>
    <name evidence="10" type="ORF">IV203_014612</name>
</gene>
<evidence type="ECO:0000256" key="2">
    <source>
        <dbReference type="ARBA" id="ARBA00022801"/>
    </source>
</evidence>
<keyword evidence="2 6" id="KW-0378">Hydrolase</keyword>
<dbReference type="GO" id="GO:0003724">
    <property type="term" value="F:RNA helicase activity"/>
    <property type="evidence" value="ECO:0007669"/>
    <property type="project" value="UniProtKB-EC"/>
</dbReference>
<dbReference type="SMART" id="SM00490">
    <property type="entry name" value="HELICc"/>
    <property type="match status" value="1"/>
</dbReference>
<feature type="region of interest" description="Disordered" evidence="7">
    <location>
        <begin position="556"/>
        <end position="616"/>
    </location>
</feature>
<keyword evidence="4 6" id="KW-0067">ATP-binding</keyword>
<feature type="region of interest" description="Disordered" evidence="7">
    <location>
        <begin position="59"/>
        <end position="78"/>
    </location>
</feature>
<feature type="domain" description="Helicase C-terminal" evidence="9">
    <location>
        <begin position="378"/>
        <end position="555"/>
    </location>
</feature>
<evidence type="ECO:0000313" key="10">
    <source>
        <dbReference type="EMBL" id="KAG7358025.1"/>
    </source>
</evidence>
<proteinExistence type="inferred from homology"/>
<evidence type="ECO:0000259" key="8">
    <source>
        <dbReference type="PROSITE" id="PS51192"/>
    </source>
</evidence>
<comment type="caution">
    <text evidence="10">The sequence shown here is derived from an EMBL/GenBank/DDBJ whole genome shotgun (WGS) entry which is preliminary data.</text>
</comment>
<feature type="region of interest" description="Disordered" evidence="7">
    <location>
        <begin position="1"/>
        <end position="26"/>
    </location>
</feature>
<dbReference type="InterPro" id="IPR001650">
    <property type="entry name" value="Helicase_C-like"/>
</dbReference>
<comment type="domain">
    <text evidence="6">The Q motif is unique to and characteristic of the DEAD box family of RNA helicases and controls ATP binding and hydrolysis.</text>
</comment>
<dbReference type="Pfam" id="PF00271">
    <property type="entry name" value="Helicase_C"/>
    <property type="match status" value="1"/>
</dbReference>
<dbReference type="GO" id="GO:0016787">
    <property type="term" value="F:hydrolase activity"/>
    <property type="evidence" value="ECO:0007669"/>
    <property type="project" value="UniProtKB-KW"/>
</dbReference>
<dbReference type="Proteomes" id="UP000693970">
    <property type="component" value="Unassembled WGS sequence"/>
</dbReference>
<evidence type="ECO:0000256" key="4">
    <source>
        <dbReference type="ARBA" id="ARBA00022840"/>
    </source>
</evidence>
<feature type="domain" description="Helicase ATP-binding" evidence="8">
    <location>
        <begin position="86"/>
        <end position="303"/>
    </location>
</feature>
<dbReference type="AlphaFoldDB" id="A0A9K3L908"/>
<evidence type="ECO:0000256" key="3">
    <source>
        <dbReference type="ARBA" id="ARBA00022806"/>
    </source>
</evidence>
<reference evidence="10" key="1">
    <citation type="journal article" date="2021" name="Sci. Rep.">
        <title>Diploid genomic architecture of Nitzschia inconspicua, an elite biomass production diatom.</title>
        <authorList>
            <person name="Oliver A."/>
            <person name="Podell S."/>
            <person name="Pinowska A."/>
            <person name="Traller J.C."/>
            <person name="Smith S.R."/>
            <person name="McClure R."/>
            <person name="Beliaev A."/>
            <person name="Bohutskyi P."/>
            <person name="Hill E.A."/>
            <person name="Rabines A."/>
            <person name="Zheng H."/>
            <person name="Allen L.Z."/>
            <person name="Kuo A."/>
            <person name="Grigoriev I.V."/>
            <person name="Allen A.E."/>
            <person name="Hazlebeck D."/>
            <person name="Allen E.E."/>
        </authorList>
    </citation>
    <scope>NUCLEOTIDE SEQUENCE</scope>
    <source>
        <strain evidence="10">Hildebrandi</strain>
    </source>
</reference>